<sequence>MATVVFELSGDERKLLASYRKAQAGMDAVEKSAAKGIATTKRAGVAANKLAKDVGRVGERGKQAFGPAAINSLAKFAIGFLGVSKAVQGVTAALREMDQARADAARRAIESRQGLGALAQLAETPREMQGLVDLTERIYAGGGGATLDQAARVAFSLRSAGVQKEAQLFIDLRSSGVISQPDVMARAVKTMISSFGAKEAGTVRQVISKAFAASKFNPAIVEPLLEAAAGGGGFARALGISDEEVLAATALQAEETGTPSGGGTRVTALLRQIGKITEEGTGEASFKDKSLKEIILEIRRVAPTPGKLTDLLGERSESLAAFRGLSLKMEQYDVILTEIKRAQDADTAETKIRLARGIPEVRAAELKEQARAKKELGEMKLGIRRNLAETIQDRVKAEMRKDIEQAESPRAVEMALGVTRAVVRLKRFLKGDEWFLQMAEPKLPKGPLREQVRQSLKLDVPVQQPPPASPQSGAPAERPRTLEQQLSDPSVPRTQEERAAARRRHGMPDTKVLQQRANKLLNQGHTSISPMGGGPGMLGLLSQGLFGAPPAGLPSDELKGWMESAGRIPASTPRVRLEPLSLFNPSLDRLRPPGDEIAEQRKLIEEVRNRVRKPRASTSVTMRGPGGGGVGVVGLPELAKKSRWDEMIESQGVVPALPQRAVRPMPDIAAVKERGRLLHELESPGQRLPQESLQSTGSVMGGPGSGGGVGDAGLQDLVDAIREGNQQRAEANAKLDAANTQRERITQQGRKPALQSIGRDR</sequence>
<protein>
    <recommendedName>
        <fullName evidence="3">Phage tail tape measure protein domain-containing protein</fullName>
    </recommendedName>
</protein>
<evidence type="ECO:0000256" key="1">
    <source>
        <dbReference type="SAM" id="MobiDB-lite"/>
    </source>
</evidence>
<organism evidence="2">
    <name type="scientific">marine sediment metagenome</name>
    <dbReference type="NCBI Taxonomy" id="412755"/>
    <lineage>
        <taxon>unclassified sequences</taxon>
        <taxon>metagenomes</taxon>
        <taxon>ecological metagenomes</taxon>
    </lineage>
</organism>
<reference evidence="2" key="1">
    <citation type="journal article" date="2015" name="Nature">
        <title>Complex archaea that bridge the gap between prokaryotes and eukaryotes.</title>
        <authorList>
            <person name="Spang A."/>
            <person name="Saw J.H."/>
            <person name="Jorgensen S.L."/>
            <person name="Zaremba-Niedzwiedzka K."/>
            <person name="Martijn J."/>
            <person name="Lind A.E."/>
            <person name="van Eijk R."/>
            <person name="Schleper C."/>
            <person name="Guy L."/>
            <person name="Ettema T.J."/>
        </authorList>
    </citation>
    <scope>NUCLEOTIDE SEQUENCE</scope>
</reference>
<accession>A0A0F9R996</accession>
<feature type="region of interest" description="Disordered" evidence="1">
    <location>
        <begin position="681"/>
        <end position="761"/>
    </location>
</feature>
<dbReference type="EMBL" id="LAZR01000989">
    <property type="protein sequence ID" value="KKN53080.1"/>
    <property type="molecule type" value="Genomic_DNA"/>
</dbReference>
<name>A0A0F9R996_9ZZZZ</name>
<feature type="compositionally biased region" description="Gly residues" evidence="1">
    <location>
        <begin position="699"/>
        <end position="711"/>
    </location>
</feature>
<dbReference type="AlphaFoldDB" id="A0A0F9R996"/>
<evidence type="ECO:0008006" key="3">
    <source>
        <dbReference type="Google" id="ProtNLM"/>
    </source>
</evidence>
<feature type="region of interest" description="Disordered" evidence="1">
    <location>
        <begin position="614"/>
        <end position="633"/>
    </location>
</feature>
<gene>
    <name evidence="2" type="ORF">LCGC14_0605920</name>
</gene>
<evidence type="ECO:0000313" key="2">
    <source>
        <dbReference type="EMBL" id="KKN53080.1"/>
    </source>
</evidence>
<comment type="caution">
    <text evidence="2">The sequence shown here is derived from an EMBL/GenBank/DDBJ whole genome shotgun (WGS) entry which is preliminary data.</text>
</comment>
<feature type="region of interest" description="Disordered" evidence="1">
    <location>
        <begin position="460"/>
        <end position="510"/>
    </location>
</feature>
<proteinExistence type="predicted"/>